<sequence>MTVRRPSSTKVERAKWIALRINQAIPDGALGDDKELSAWIKAHEPASDKQINQIKRWIASGKIEMPPRYPHAMTAAEARRIIAANRPARTRDEQRSARRQLPWIARKLLWLWVLVGVAVPMVVGVFIPLFLPSTEWAALMSKPSLAIGLVSAAVYVLVLRKYQELWGDYPIIIGGAALLAFVSGRNIAILIIPMIFPLFTGAHVELPYTVVQIDGFESKGCRRPIKLEGLPLMFRELCGFPDSFRQSLAPGMRLSVAGYGTRYGLYVESARPADPTSTGGASQPRGARDTGGDGSSLR</sequence>
<keyword evidence="2" id="KW-0812">Transmembrane</keyword>
<evidence type="ECO:0000256" key="1">
    <source>
        <dbReference type="SAM" id="MobiDB-lite"/>
    </source>
</evidence>
<proteinExistence type="predicted"/>
<evidence type="ECO:0000256" key="2">
    <source>
        <dbReference type="SAM" id="Phobius"/>
    </source>
</evidence>
<name>A0AAU7S4G6_9HYPH</name>
<keyword evidence="2" id="KW-0472">Membrane</keyword>
<feature type="transmembrane region" description="Helical" evidence="2">
    <location>
        <begin position="108"/>
        <end position="131"/>
    </location>
</feature>
<accession>A0AAU7S4G6</accession>
<evidence type="ECO:0008006" key="4">
    <source>
        <dbReference type="Google" id="ProtNLM"/>
    </source>
</evidence>
<dbReference type="EMBL" id="CP157962">
    <property type="protein sequence ID" value="XBT97327.1"/>
    <property type="molecule type" value="Genomic_DNA"/>
</dbReference>
<protein>
    <recommendedName>
        <fullName evidence="4">DUF4339 domain-containing protein</fullName>
    </recommendedName>
</protein>
<reference evidence="3" key="1">
    <citation type="submission" date="2024-06" db="EMBL/GenBank/DDBJ databases">
        <authorList>
            <person name="Li T."/>
            <person name="Gao R."/>
        </authorList>
    </citation>
    <scope>NUCLEOTIDE SEQUENCE</scope>
    <source>
        <strain evidence="3">ZPR3</strain>
        <plasmid evidence="3">unnamed2</plasmid>
    </source>
</reference>
<geneLocation type="plasmid" evidence="3">
    <name>unnamed2</name>
</geneLocation>
<evidence type="ECO:0000313" key="3">
    <source>
        <dbReference type="EMBL" id="XBT97327.1"/>
    </source>
</evidence>
<dbReference type="RefSeq" id="WP_349962358.1">
    <property type="nucleotide sequence ID" value="NZ_CP157962.1"/>
</dbReference>
<keyword evidence="3" id="KW-0614">Plasmid</keyword>
<feature type="transmembrane region" description="Helical" evidence="2">
    <location>
        <begin position="143"/>
        <end position="159"/>
    </location>
</feature>
<gene>
    <name evidence="3" type="ORF">ABM479_29060</name>
</gene>
<organism evidence="3">
    <name type="scientific">Rhizobium sp. ZPR3</name>
    <dbReference type="NCBI Taxonomy" id="3158967"/>
    <lineage>
        <taxon>Bacteria</taxon>
        <taxon>Pseudomonadati</taxon>
        <taxon>Pseudomonadota</taxon>
        <taxon>Alphaproteobacteria</taxon>
        <taxon>Hyphomicrobiales</taxon>
        <taxon>Rhizobiaceae</taxon>
        <taxon>Rhizobium/Agrobacterium group</taxon>
        <taxon>Rhizobium</taxon>
    </lineage>
</organism>
<dbReference type="AlphaFoldDB" id="A0AAU7S4G6"/>
<keyword evidence="2" id="KW-1133">Transmembrane helix</keyword>
<feature type="transmembrane region" description="Helical" evidence="2">
    <location>
        <begin position="171"/>
        <end position="196"/>
    </location>
</feature>
<feature type="region of interest" description="Disordered" evidence="1">
    <location>
        <begin position="270"/>
        <end position="298"/>
    </location>
</feature>